<accession>A0A8A1MMW3</accession>
<gene>
    <name evidence="2" type="primary">NAP1</name>
    <name evidence="2" type="ORF">I7I51_06885</name>
</gene>
<feature type="compositionally biased region" description="Polar residues" evidence="1">
    <location>
        <begin position="1"/>
        <end position="10"/>
    </location>
</feature>
<reference evidence="2" key="1">
    <citation type="submission" date="2021-01" db="EMBL/GenBank/DDBJ databases">
        <title>Chromosome-level genome assembly of a human fungal pathogen reveals clustering of transcriptionally co-regulated genes.</title>
        <authorList>
            <person name="Voorhies M."/>
            <person name="Cohen S."/>
            <person name="Shea T.P."/>
            <person name="Petrus S."/>
            <person name="Munoz J.F."/>
            <person name="Poplawski S."/>
            <person name="Goldman W.E."/>
            <person name="Michael T."/>
            <person name="Cuomo C.A."/>
            <person name="Sil A."/>
            <person name="Beyhan S."/>
        </authorList>
    </citation>
    <scope>NUCLEOTIDE SEQUENCE</scope>
    <source>
        <strain evidence="2">WU24</strain>
    </source>
</reference>
<proteinExistence type="predicted"/>
<name>A0A8A1MMW3_AJECA</name>
<dbReference type="VEuPathDB" id="FungiDB:I7I51_06885"/>
<feature type="non-terminal residue" evidence="2">
    <location>
        <position position="20"/>
    </location>
</feature>
<evidence type="ECO:0000313" key="2">
    <source>
        <dbReference type="EMBL" id="QSS66034.1"/>
    </source>
</evidence>
<dbReference type="Proteomes" id="UP000663671">
    <property type="component" value="Chromosome 3"/>
</dbReference>
<feature type="region of interest" description="Disordered" evidence="1">
    <location>
        <begin position="1"/>
        <end position="20"/>
    </location>
</feature>
<dbReference type="EMBL" id="CP069115">
    <property type="protein sequence ID" value="QSS66034.1"/>
    <property type="molecule type" value="Genomic_DNA"/>
</dbReference>
<sequence length="20" mass="2201">THSKQESGISHSPYPPKHPS</sequence>
<protein>
    <submittedName>
        <fullName evidence="2">Nucleosome assembly protein</fullName>
    </submittedName>
</protein>
<dbReference type="AlphaFoldDB" id="A0A8A1MMW3"/>
<evidence type="ECO:0000313" key="3">
    <source>
        <dbReference type="Proteomes" id="UP000663671"/>
    </source>
</evidence>
<organism evidence="2 3">
    <name type="scientific">Ajellomyces capsulatus</name>
    <name type="common">Darling's disease fungus</name>
    <name type="synonym">Histoplasma capsulatum</name>
    <dbReference type="NCBI Taxonomy" id="5037"/>
    <lineage>
        <taxon>Eukaryota</taxon>
        <taxon>Fungi</taxon>
        <taxon>Dikarya</taxon>
        <taxon>Ascomycota</taxon>
        <taxon>Pezizomycotina</taxon>
        <taxon>Eurotiomycetes</taxon>
        <taxon>Eurotiomycetidae</taxon>
        <taxon>Onygenales</taxon>
        <taxon>Ajellomycetaceae</taxon>
        <taxon>Histoplasma</taxon>
    </lineage>
</organism>
<evidence type="ECO:0000256" key="1">
    <source>
        <dbReference type="SAM" id="MobiDB-lite"/>
    </source>
</evidence>